<feature type="region of interest" description="Disordered" evidence="1">
    <location>
        <begin position="152"/>
        <end position="177"/>
    </location>
</feature>
<feature type="compositionally biased region" description="Polar residues" evidence="1">
    <location>
        <begin position="553"/>
        <end position="569"/>
    </location>
</feature>
<feature type="region of interest" description="Disordered" evidence="1">
    <location>
        <begin position="98"/>
        <end position="140"/>
    </location>
</feature>
<feature type="compositionally biased region" description="Polar residues" evidence="1">
    <location>
        <begin position="346"/>
        <end position="360"/>
    </location>
</feature>
<keyword evidence="3" id="KW-1185">Reference proteome</keyword>
<feature type="compositionally biased region" description="Low complexity" evidence="1">
    <location>
        <begin position="535"/>
        <end position="547"/>
    </location>
</feature>
<evidence type="ECO:0000313" key="3">
    <source>
        <dbReference type="Proteomes" id="UP000759131"/>
    </source>
</evidence>
<sequence>NPYVAFRRRTEKMQTRKNRKNDETSYEKMLKLRRDLSRAVNLLDFVKHREKLKREHLKCSVDVYEKRYQMGDFSGQIISEVSALRHIRPSSTYLSLNNQSAKMAERGVGRPRVRNEEHSQPRRKRVYKRRDKRDEPSITPVRVEVHDNDYVFNSSDDEADSTSPIADQMSDQEEQEDPDGIYAFKRKRGCSYYAPLIDRLGNWPWASPLEGGSGDRRYRLHLDRAYTPLDPFWSEFSRNTIPNGFPSNELLSEIKNEWLHFRPRTPPQESSSLCYLSESVDNNEYDAEGNVIPVVSITSLKEFVDENSITSNGIHNEIDIESFHKHQEELIEMQRKQMERLKHNHQTGGDTTTTPKSGTYSVCNSEHSSHSSSTKAVTSSPKASPMSSPVKKASKVLSSDNWPIRSTPTALQFSTLDSASVQFAVSVVRSASELTANMSHNRTQTHNTCANDSSKETQLNSYANNCEKQYISDKPIGASNGPIHGNDLYRKTINSELSLPSTASLTTSTTGPELDANDSHSLTPITPHPTPHQSPHPTTHSTSTPTSCKLKFQNRSQKTNTSIPPTDVT</sequence>
<evidence type="ECO:0008006" key="4">
    <source>
        <dbReference type="Google" id="ProtNLM"/>
    </source>
</evidence>
<feature type="region of interest" description="Disordered" evidence="1">
    <location>
        <begin position="343"/>
        <end position="401"/>
    </location>
</feature>
<accession>A0A7R9Q2G4</accession>
<feature type="non-terminal residue" evidence="2">
    <location>
        <position position="1"/>
    </location>
</feature>
<dbReference type="GO" id="GO:0006357">
    <property type="term" value="P:regulation of transcription by RNA polymerase II"/>
    <property type="evidence" value="ECO:0007669"/>
    <property type="project" value="InterPro"/>
</dbReference>
<feature type="compositionally biased region" description="Low complexity" evidence="1">
    <location>
        <begin position="361"/>
        <end position="384"/>
    </location>
</feature>
<reference evidence="2" key="1">
    <citation type="submission" date="2020-11" db="EMBL/GenBank/DDBJ databases">
        <authorList>
            <person name="Tran Van P."/>
        </authorList>
    </citation>
    <scope>NUCLEOTIDE SEQUENCE</scope>
</reference>
<dbReference type="AlphaFoldDB" id="A0A7R9Q2G4"/>
<proteinExistence type="predicted"/>
<gene>
    <name evidence="2" type="ORF">OSB1V03_LOCUS10322</name>
</gene>
<dbReference type="OrthoDB" id="435275at2759"/>
<dbReference type="EMBL" id="OC862049">
    <property type="protein sequence ID" value="CAD7629908.1"/>
    <property type="molecule type" value="Genomic_DNA"/>
</dbReference>
<evidence type="ECO:0000256" key="1">
    <source>
        <dbReference type="SAM" id="MobiDB-lite"/>
    </source>
</evidence>
<feature type="region of interest" description="Disordered" evidence="1">
    <location>
        <begin position="1"/>
        <end position="24"/>
    </location>
</feature>
<dbReference type="Proteomes" id="UP000759131">
    <property type="component" value="Unassembled WGS sequence"/>
</dbReference>
<feature type="compositionally biased region" description="Basic and acidic residues" evidence="1">
    <location>
        <begin position="103"/>
        <end position="120"/>
    </location>
</feature>
<dbReference type="GO" id="GO:0035267">
    <property type="term" value="C:NuA4 histone acetyltransferase complex"/>
    <property type="evidence" value="ECO:0007669"/>
    <property type="project" value="InterPro"/>
</dbReference>
<name>A0A7R9Q2G4_9ACAR</name>
<protein>
    <recommendedName>
        <fullName evidence="4">Enhancer of polycomb-like protein</fullName>
    </recommendedName>
</protein>
<evidence type="ECO:0000313" key="2">
    <source>
        <dbReference type="EMBL" id="CAD7629908.1"/>
    </source>
</evidence>
<dbReference type="PANTHER" id="PTHR14898">
    <property type="entry name" value="ENHANCER OF POLYCOMB"/>
    <property type="match status" value="1"/>
</dbReference>
<dbReference type="InterPro" id="IPR024943">
    <property type="entry name" value="Enhancer_polycomb"/>
</dbReference>
<dbReference type="EMBL" id="CAJPIZ010007474">
    <property type="protein sequence ID" value="CAG2110338.1"/>
    <property type="molecule type" value="Genomic_DNA"/>
</dbReference>
<feature type="compositionally biased region" description="Basic residues" evidence="1">
    <location>
        <begin position="121"/>
        <end position="131"/>
    </location>
</feature>
<organism evidence="2">
    <name type="scientific">Medioppia subpectinata</name>
    <dbReference type="NCBI Taxonomy" id="1979941"/>
    <lineage>
        <taxon>Eukaryota</taxon>
        <taxon>Metazoa</taxon>
        <taxon>Ecdysozoa</taxon>
        <taxon>Arthropoda</taxon>
        <taxon>Chelicerata</taxon>
        <taxon>Arachnida</taxon>
        <taxon>Acari</taxon>
        <taxon>Acariformes</taxon>
        <taxon>Sarcoptiformes</taxon>
        <taxon>Oribatida</taxon>
        <taxon>Brachypylina</taxon>
        <taxon>Oppioidea</taxon>
        <taxon>Oppiidae</taxon>
        <taxon>Medioppia</taxon>
    </lineage>
</organism>
<feature type="compositionally biased region" description="Basic residues" evidence="1">
    <location>
        <begin position="1"/>
        <end position="19"/>
    </location>
</feature>
<feature type="region of interest" description="Disordered" evidence="1">
    <location>
        <begin position="502"/>
        <end position="569"/>
    </location>
</feature>